<dbReference type="AlphaFoldDB" id="A0A2S0VPY5"/>
<dbReference type="Proteomes" id="UP000244441">
    <property type="component" value="Chromosome"/>
</dbReference>
<evidence type="ECO:0000256" key="1">
    <source>
        <dbReference type="ARBA" id="ARBA00006738"/>
    </source>
</evidence>
<proteinExistence type="inferred from homology"/>
<gene>
    <name evidence="3" type="ORF">C2869_07480</name>
</gene>
<protein>
    <recommendedName>
        <fullName evidence="2">UPF0102 protein C2869_07480</fullName>
    </recommendedName>
</protein>
<dbReference type="Gene3D" id="3.40.1350.10">
    <property type="match status" value="1"/>
</dbReference>
<dbReference type="Pfam" id="PF02021">
    <property type="entry name" value="UPF0102"/>
    <property type="match status" value="1"/>
</dbReference>
<dbReference type="InterPro" id="IPR003509">
    <property type="entry name" value="UPF0102_YraN-like"/>
</dbReference>
<dbReference type="NCBIfam" id="NF009150">
    <property type="entry name" value="PRK12497.1-3"/>
    <property type="match status" value="1"/>
</dbReference>
<dbReference type="SUPFAM" id="SSF52980">
    <property type="entry name" value="Restriction endonuclease-like"/>
    <property type="match status" value="1"/>
</dbReference>
<dbReference type="OrthoDB" id="9794876at2"/>
<dbReference type="KEGG" id="cate:C2869_07480"/>
<comment type="similarity">
    <text evidence="1 2">Belongs to the UPF0102 family.</text>
</comment>
<dbReference type="PANTHER" id="PTHR34039:SF1">
    <property type="entry name" value="UPF0102 PROTEIN YRAN"/>
    <property type="match status" value="1"/>
</dbReference>
<keyword evidence="4" id="KW-1185">Reference proteome</keyword>
<evidence type="ECO:0000313" key="3">
    <source>
        <dbReference type="EMBL" id="AWB66281.1"/>
    </source>
</evidence>
<evidence type="ECO:0000256" key="2">
    <source>
        <dbReference type="HAMAP-Rule" id="MF_00048"/>
    </source>
</evidence>
<reference evidence="3 4" key="1">
    <citation type="submission" date="2018-01" db="EMBL/GenBank/DDBJ databases">
        <title>Genome sequence of a Cantenovulum-like bacteria.</title>
        <authorList>
            <person name="Tan W.R."/>
            <person name="Lau N.-S."/>
            <person name="Go F."/>
            <person name="Amirul A.-A.A."/>
        </authorList>
    </citation>
    <scope>NUCLEOTIDE SEQUENCE [LARGE SCALE GENOMIC DNA]</scope>
    <source>
        <strain evidence="3 4">CCB-QB4</strain>
    </source>
</reference>
<name>A0A2S0VPY5_9ALTE</name>
<organism evidence="3 4">
    <name type="scientific">Saccharobesus litoralis</name>
    <dbReference type="NCBI Taxonomy" id="2172099"/>
    <lineage>
        <taxon>Bacteria</taxon>
        <taxon>Pseudomonadati</taxon>
        <taxon>Pseudomonadota</taxon>
        <taxon>Gammaproteobacteria</taxon>
        <taxon>Alteromonadales</taxon>
        <taxon>Alteromonadaceae</taxon>
        <taxon>Saccharobesus</taxon>
    </lineage>
</organism>
<accession>A0A2S0VPY5</accession>
<sequence>MSKSSNLNLFTNVVTKVSSRLRGASFEQEAKRFISQQGLKVLAENYQIKGGELDLIANDKGKLVFIEVRYRQSDQFGSAAASVTKTKQKTLRKTAQHYMQAQGLNSQHTFFRFDIIAFDGSPQNINWIKNAF</sequence>
<dbReference type="HAMAP" id="MF_00048">
    <property type="entry name" value="UPF0102"/>
    <property type="match status" value="1"/>
</dbReference>
<dbReference type="EMBL" id="CP026604">
    <property type="protein sequence ID" value="AWB66281.1"/>
    <property type="molecule type" value="Genomic_DNA"/>
</dbReference>
<dbReference type="NCBIfam" id="TIGR00252">
    <property type="entry name" value="YraN family protein"/>
    <property type="match status" value="1"/>
</dbReference>
<dbReference type="InterPro" id="IPR011856">
    <property type="entry name" value="tRNA_endonuc-like_dom_sf"/>
</dbReference>
<dbReference type="GO" id="GO:0003676">
    <property type="term" value="F:nucleic acid binding"/>
    <property type="evidence" value="ECO:0007669"/>
    <property type="project" value="InterPro"/>
</dbReference>
<dbReference type="InterPro" id="IPR011335">
    <property type="entry name" value="Restrct_endonuc-II-like"/>
</dbReference>
<dbReference type="RefSeq" id="WP_108602352.1">
    <property type="nucleotide sequence ID" value="NZ_CP026604.1"/>
</dbReference>
<evidence type="ECO:0000313" key="4">
    <source>
        <dbReference type="Proteomes" id="UP000244441"/>
    </source>
</evidence>
<dbReference type="CDD" id="cd20736">
    <property type="entry name" value="PoNe_Nuclease"/>
    <property type="match status" value="1"/>
</dbReference>
<dbReference type="PANTHER" id="PTHR34039">
    <property type="entry name" value="UPF0102 PROTEIN YRAN"/>
    <property type="match status" value="1"/>
</dbReference>